<feature type="non-terminal residue" evidence="1">
    <location>
        <position position="1"/>
    </location>
</feature>
<organism evidence="1 2">
    <name type="scientific">Halocaridina rubra</name>
    <name type="common">Hawaiian red shrimp</name>
    <dbReference type="NCBI Taxonomy" id="373956"/>
    <lineage>
        <taxon>Eukaryota</taxon>
        <taxon>Metazoa</taxon>
        <taxon>Ecdysozoa</taxon>
        <taxon>Arthropoda</taxon>
        <taxon>Crustacea</taxon>
        <taxon>Multicrustacea</taxon>
        <taxon>Malacostraca</taxon>
        <taxon>Eumalacostraca</taxon>
        <taxon>Eucarida</taxon>
        <taxon>Decapoda</taxon>
        <taxon>Pleocyemata</taxon>
        <taxon>Caridea</taxon>
        <taxon>Atyoidea</taxon>
        <taxon>Atyidae</taxon>
        <taxon>Halocaridina</taxon>
    </lineage>
</organism>
<accession>A0AAN9A3R8</accession>
<evidence type="ECO:0000313" key="2">
    <source>
        <dbReference type="Proteomes" id="UP001381693"/>
    </source>
</evidence>
<proteinExistence type="predicted"/>
<dbReference type="AlphaFoldDB" id="A0AAN9A3R8"/>
<dbReference type="EMBL" id="JAXCGZ010014749">
    <property type="protein sequence ID" value="KAK7071395.1"/>
    <property type="molecule type" value="Genomic_DNA"/>
</dbReference>
<comment type="caution">
    <text evidence="1">The sequence shown here is derived from an EMBL/GenBank/DDBJ whole genome shotgun (WGS) entry which is preliminary data.</text>
</comment>
<feature type="non-terminal residue" evidence="1">
    <location>
        <position position="166"/>
    </location>
</feature>
<protein>
    <submittedName>
        <fullName evidence="1">Uncharacterized protein</fullName>
    </submittedName>
</protein>
<dbReference type="Proteomes" id="UP001381693">
    <property type="component" value="Unassembled WGS sequence"/>
</dbReference>
<gene>
    <name evidence="1" type="ORF">SK128_006237</name>
</gene>
<keyword evidence="2" id="KW-1185">Reference proteome</keyword>
<reference evidence="1 2" key="1">
    <citation type="submission" date="2023-11" db="EMBL/GenBank/DDBJ databases">
        <title>Halocaridina rubra genome assembly.</title>
        <authorList>
            <person name="Smith C."/>
        </authorList>
    </citation>
    <scope>NUCLEOTIDE SEQUENCE [LARGE SCALE GENOMIC DNA]</scope>
    <source>
        <strain evidence="1">EP-1</strain>
        <tissue evidence="1">Whole</tissue>
    </source>
</reference>
<name>A0AAN9A3R8_HALRR</name>
<evidence type="ECO:0000313" key="1">
    <source>
        <dbReference type="EMBL" id="KAK7071395.1"/>
    </source>
</evidence>
<sequence length="166" mass="18454">ASHPEFLAGPDIPLAANTLEQGSVFNSEYYNSQKLKIRAKDFPHFLHIKNGTLAFGPIGIGEAACFSIHRFKVASMANKGNIMVIESYINGTYLTANSTEGFELKEEESIDITSVSQTDRKFFTFMSGEGGQFYTIAHLQTGKFFFPSSSYFAILYIPNNDLPLEE</sequence>